<name>A0A834PE54_VESPE</name>
<gene>
    <name evidence="2" type="ORF">H0235_000271</name>
</gene>
<sequence length="119" mass="13701">MEEEFPFHWSNYLTCFCGGVLVGSGGGPSRLVDYTPRKERKMKMMIKKKEEEEEEEEEEEKEEEEDEEEKEEEEVEEVRKASANRKGLSSTRVNNTPANANTHGGDRSYGIFYGKVSLI</sequence>
<feature type="compositionally biased region" description="Acidic residues" evidence="1">
    <location>
        <begin position="51"/>
        <end position="76"/>
    </location>
</feature>
<reference evidence="2" key="1">
    <citation type="journal article" date="2020" name="G3 (Bethesda)">
        <title>High-Quality Assemblies for Three Invasive Social Wasps from the &lt;i&gt;Vespula&lt;/i&gt; Genus.</title>
        <authorList>
            <person name="Harrop T.W.R."/>
            <person name="Guhlin J."/>
            <person name="McLaughlin G.M."/>
            <person name="Permina E."/>
            <person name="Stockwell P."/>
            <person name="Gilligan J."/>
            <person name="Le Lec M.F."/>
            <person name="Gruber M.A.M."/>
            <person name="Quinn O."/>
            <person name="Lovegrove M."/>
            <person name="Duncan E.J."/>
            <person name="Remnant E.J."/>
            <person name="Van Eeckhoven J."/>
            <person name="Graham B."/>
            <person name="Knapp R.A."/>
            <person name="Langford K.W."/>
            <person name="Kronenberg Z."/>
            <person name="Press M.O."/>
            <person name="Eacker S.M."/>
            <person name="Wilson-Rankin E.E."/>
            <person name="Purcell J."/>
            <person name="Lester P.J."/>
            <person name="Dearden P.K."/>
        </authorList>
    </citation>
    <scope>NUCLEOTIDE SEQUENCE</scope>
    <source>
        <strain evidence="2">Volc-1</strain>
    </source>
</reference>
<keyword evidence="3" id="KW-1185">Reference proteome</keyword>
<comment type="caution">
    <text evidence="2">The sequence shown here is derived from an EMBL/GenBank/DDBJ whole genome shotgun (WGS) entry which is preliminary data.</text>
</comment>
<proteinExistence type="predicted"/>
<evidence type="ECO:0000313" key="3">
    <source>
        <dbReference type="Proteomes" id="UP000600918"/>
    </source>
</evidence>
<organism evidence="2 3">
    <name type="scientific">Vespula pensylvanica</name>
    <name type="common">Western yellow jacket</name>
    <name type="synonym">Wasp</name>
    <dbReference type="NCBI Taxonomy" id="30213"/>
    <lineage>
        <taxon>Eukaryota</taxon>
        <taxon>Metazoa</taxon>
        <taxon>Ecdysozoa</taxon>
        <taxon>Arthropoda</taxon>
        <taxon>Hexapoda</taxon>
        <taxon>Insecta</taxon>
        <taxon>Pterygota</taxon>
        <taxon>Neoptera</taxon>
        <taxon>Endopterygota</taxon>
        <taxon>Hymenoptera</taxon>
        <taxon>Apocrita</taxon>
        <taxon>Aculeata</taxon>
        <taxon>Vespoidea</taxon>
        <taxon>Vespidae</taxon>
        <taxon>Vespinae</taxon>
        <taxon>Vespula</taxon>
    </lineage>
</organism>
<feature type="region of interest" description="Disordered" evidence="1">
    <location>
        <begin position="38"/>
        <end position="109"/>
    </location>
</feature>
<dbReference type="Proteomes" id="UP000600918">
    <property type="component" value="Unassembled WGS sequence"/>
</dbReference>
<dbReference type="AlphaFoldDB" id="A0A834PE54"/>
<dbReference type="EMBL" id="JACSDY010000001">
    <property type="protein sequence ID" value="KAF7437880.1"/>
    <property type="molecule type" value="Genomic_DNA"/>
</dbReference>
<evidence type="ECO:0000256" key="1">
    <source>
        <dbReference type="SAM" id="MobiDB-lite"/>
    </source>
</evidence>
<feature type="compositionally biased region" description="Polar residues" evidence="1">
    <location>
        <begin position="87"/>
        <end position="102"/>
    </location>
</feature>
<protein>
    <submittedName>
        <fullName evidence="2">Uncharacterized protein</fullName>
    </submittedName>
</protein>
<evidence type="ECO:0000313" key="2">
    <source>
        <dbReference type="EMBL" id="KAF7437880.1"/>
    </source>
</evidence>
<accession>A0A834PE54</accession>